<dbReference type="AlphaFoldDB" id="A0A1I8H1P0"/>
<organism evidence="10 11">
    <name type="scientific">Macrostomum lignano</name>
    <dbReference type="NCBI Taxonomy" id="282301"/>
    <lineage>
        <taxon>Eukaryota</taxon>
        <taxon>Metazoa</taxon>
        <taxon>Spiralia</taxon>
        <taxon>Lophotrochozoa</taxon>
        <taxon>Platyhelminthes</taxon>
        <taxon>Rhabditophora</taxon>
        <taxon>Macrostomorpha</taxon>
        <taxon>Macrostomida</taxon>
        <taxon>Macrostomidae</taxon>
        <taxon>Macrostomum</taxon>
    </lineage>
</organism>
<dbReference type="Gene3D" id="3.90.1520.10">
    <property type="entry name" value="H-NOX domain"/>
    <property type="match status" value="1"/>
</dbReference>
<evidence type="ECO:0000256" key="3">
    <source>
        <dbReference type="ARBA" id="ARBA00022490"/>
    </source>
</evidence>
<dbReference type="GO" id="GO:0004383">
    <property type="term" value="F:guanylate cyclase activity"/>
    <property type="evidence" value="ECO:0007669"/>
    <property type="project" value="UniProtKB-EC"/>
</dbReference>
<feature type="domain" description="Guanylate cyclase" evidence="9">
    <location>
        <begin position="424"/>
        <end position="552"/>
    </location>
</feature>
<dbReference type="Gene3D" id="3.30.450.260">
    <property type="entry name" value="Haem NO binding associated domain"/>
    <property type="match status" value="1"/>
</dbReference>
<evidence type="ECO:0000259" key="9">
    <source>
        <dbReference type="PROSITE" id="PS50125"/>
    </source>
</evidence>
<dbReference type="Gene3D" id="6.10.250.780">
    <property type="match status" value="1"/>
</dbReference>
<dbReference type="InterPro" id="IPR042463">
    <property type="entry name" value="HNOB_dom_associated_sf"/>
</dbReference>
<dbReference type="Proteomes" id="UP000095280">
    <property type="component" value="Unplaced"/>
</dbReference>
<evidence type="ECO:0000256" key="8">
    <source>
        <dbReference type="RuleBase" id="RU000405"/>
    </source>
</evidence>
<keyword evidence="4" id="KW-0547">Nucleotide-binding</keyword>
<dbReference type="GO" id="GO:0005525">
    <property type="term" value="F:GTP binding"/>
    <property type="evidence" value="ECO:0007669"/>
    <property type="project" value="UniProtKB-KW"/>
</dbReference>
<dbReference type="EC" id="4.6.1.2" evidence="2"/>
<dbReference type="SMART" id="SM00044">
    <property type="entry name" value="CYCc"/>
    <property type="match status" value="1"/>
</dbReference>
<dbReference type="PROSITE" id="PS50125">
    <property type="entry name" value="GUANYLATE_CYCLASE_2"/>
    <property type="match status" value="1"/>
</dbReference>
<dbReference type="PROSITE" id="PS00452">
    <property type="entry name" value="GUANYLATE_CYCLASE_1"/>
    <property type="match status" value="1"/>
</dbReference>
<evidence type="ECO:0000313" key="10">
    <source>
        <dbReference type="Proteomes" id="UP000095280"/>
    </source>
</evidence>
<dbReference type="CDD" id="cd07302">
    <property type="entry name" value="CHD"/>
    <property type="match status" value="1"/>
</dbReference>
<dbReference type="PANTHER" id="PTHR45655:SF13">
    <property type="entry name" value="SOLUBLE GUANYLATE CYCLASE GCY-32-RELATED"/>
    <property type="match status" value="1"/>
</dbReference>
<accession>A0A1I8H1P0</accession>
<keyword evidence="10" id="KW-1185">Reference proteome</keyword>
<dbReference type="Pfam" id="PF07700">
    <property type="entry name" value="HNOB"/>
    <property type="match status" value="1"/>
</dbReference>
<dbReference type="Pfam" id="PF07701">
    <property type="entry name" value="HNOBA"/>
    <property type="match status" value="1"/>
</dbReference>
<evidence type="ECO:0000313" key="11">
    <source>
        <dbReference type="WBParaSite" id="maker-uti_cns_0004110-snap-gene-0.10-mRNA-1"/>
    </source>
</evidence>
<evidence type="ECO:0000256" key="5">
    <source>
        <dbReference type="ARBA" id="ARBA00023134"/>
    </source>
</evidence>
<dbReference type="FunFam" id="3.30.70.1230:FF:000007">
    <property type="entry name" value="Guanylate cyclase soluble subunit alpha-3"/>
    <property type="match status" value="1"/>
</dbReference>
<dbReference type="FunFam" id="3.30.450.260:FF:000002">
    <property type="entry name" value="guanylate cyclase soluble subunit alpha-2"/>
    <property type="match status" value="1"/>
</dbReference>
<evidence type="ECO:0000256" key="1">
    <source>
        <dbReference type="ARBA" id="ARBA00004496"/>
    </source>
</evidence>
<proteinExistence type="inferred from homology"/>
<dbReference type="InterPro" id="IPR038158">
    <property type="entry name" value="H-NOX_domain_sf"/>
</dbReference>
<comment type="similarity">
    <text evidence="8">Belongs to the adenylyl cyclase class-4/guanylyl cyclase family.</text>
</comment>
<dbReference type="PANTHER" id="PTHR45655">
    <property type="entry name" value="GUANYLATE CYCLASE SOLUBLE SUBUNIT BETA-2"/>
    <property type="match status" value="1"/>
</dbReference>
<dbReference type="InterPro" id="IPR018297">
    <property type="entry name" value="A/G_cyclase_CS"/>
</dbReference>
<dbReference type="InterPro" id="IPR011645">
    <property type="entry name" value="HNOB_dom_associated"/>
</dbReference>
<evidence type="ECO:0000256" key="7">
    <source>
        <dbReference type="ARBA" id="ARBA00023293"/>
    </source>
</evidence>
<dbReference type="WBParaSite" id="maker-uti_cns_0004110-snap-gene-0.10-mRNA-1">
    <property type="protein sequence ID" value="maker-uti_cns_0004110-snap-gene-0.10-mRNA-1"/>
    <property type="gene ID" value="maker-uti_cns_0004110-snap-gene-0.10"/>
</dbReference>
<evidence type="ECO:0000256" key="6">
    <source>
        <dbReference type="ARBA" id="ARBA00023239"/>
    </source>
</evidence>
<dbReference type="Gene3D" id="3.30.70.1230">
    <property type="entry name" value="Nucleotide cyclase"/>
    <property type="match status" value="1"/>
</dbReference>
<keyword evidence="3" id="KW-0963">Cytoplasm</keyword>
<dbReference type="InterPro" id="IPR001054">
    <property type="entry name" value="A/G_cyclase"/>
</dbReference>
<evidence type="ECO:0000256" key="4">
    <source>
        <dbReference type="ARBA" id="ARBA00022741"/>
    </source>
</evidence>
<dbReference type="GO" id="GO:0070482">
    <property type="term" value="P:response to oxygen levels"/>
    <property type="evidence" value="ECO:0007669"/>
    <property type="project" value="TreeGrafter"/>
</dbReference>
<protein>
    <recommendedName>
        <fullName evidence="2">guanylate cyclase</fullName>
        <ecNumber evidence="2">4.6.1.2</ecNumber>
    </recommendedName>
</protein>
<keyword evidence="7" id="KW-0141">cGMP biosynthesis</keyword>
<dbReference type="Pfam" id="PF00211">
    <property type="entry name" value="Guanylate_cyc"/>
    <property type="match status" value="1"/>
</dbReference>
<name>A0A1I8H1P0_9PLAT</name>
<keyword evidence="6 8" id="KW-0456">Lyase</keyword>
<dbReference type="GO" id="GO:0008074">
    <property type="term" value="C:guanylate cyclase complex, soluble"/>
    <property type="evidence" value="ECO:0007669"/>
    <property type="project" value="TreeGrafter"/>
</dbReference>
<dbReference type="InterPro" id="IPR029787">
    <property type="entry name" value="Nucleotide_cyclase"/>
</dbReference>
<sequence>MSKDELYEMFGRYFFKYFKRHGYDKMIYTLGQDLKKFIRNLDSLHDYLQIDNKGMVPPSFSCNYDDSGEFILHYYSARSGLTSWIKGGVQQSGSLQARSETWPSLDSSVQRVHGIGGTFEKVPMPYPATRAWLHHMGDVANFQALGRSPDPDPSGMLSTVAKEIFGTEIQLKVLNIETDFPAESRYRTHAKLLITFSSTGSLAVSLEDYFQPWCPAHSHITVRSFIRHFPYHIVFDEQLLVRQSGVGIQTVCHALRSPSEPVRLTDVCDLVNPPVAFTASFIRRFLNSAFTLLLRRGPEETSPETSLLLKGQMIHMDDTQLFLFFCSPRVLTLSEMMEKRLCMSDLPLYDVTRELLQVNQQRLAEIGISRQLDEMTYQMRRMTAELEVEKQKTYTLLSQMLPAKVAKQLLDGKKVKAEKYDICTILFSDIVTFTDIASQCTPMDVVDMLNSLYSLFDHATEVNRVYKVETIGDAYMVVGGVPERTVQHAELVCEQAMDMLEAAGKVCSPVTKKPLQVRIGIHTGPTVAGVVGDKMPRFCLFGDTVNVASRMESHSLPNRVHVSPEAHE</sequence>
<dbReference type="GO" id="GO:0020037">
    <property type="term" value="F:heme binding"/>
    <property type="evidence" value="ECO:0007669"/>
    <property type="project" value="InterPro"/>
</dbReference>
<dbReference type="InterPro" id="IPR011644">
    <property type="entry name" value="Heme_NO-bd"/>
</dbReference>
<dbReference type="InterPro" id="IPR024096">
    <property type="entry name" value="NO_sig/Golgi_transp_ligand-bd"/>
</dbReference>
<comment type="subcellular location">
    <subcellularLocation>
        <location evidence="1">Cytoplasm</location>
    </subcellularLocation>
</comment>
<dbReference type="SUPFAM" id="SSF111126">
    <property type="entry name" value="Ligand-binding domain in the NO signalling and Golgi transport"/>
    <property type="match status" value="1"/>
</dbReference>
<dbReference type="SUPFAM" id="SSF55073">
    <property type="entry name" value="Nucleotide cyclase"/>
    <property type="match status" value="1"/>
</dbReference>
<dbReference type="GO" id="GO:0019934">
    <property type="term" value="P:cGMP-mediated signaling"/>
    <property type="evidence" value="ECO:0007669"/>
    <property type="project" value="TreeGrafter"/>
</dbReference>
<keyword evidence="5" id="KW-0342">GTP-binding</keyword>
<reference evidence="11" key="1">
    <citation type="submission" date="2016-11" db="UniProtKB">
        <authorList>
            <consortium name="WormBaseParasite"/>
        </authorList>
    </citation>
    <scope>IDENTIFICATION</scope>
</reference>
<evidence type="ECO:0000256" key="2">
    <source>
        <dbReference type="ARBA" id="ARBA00012202"/>
    </source>
</evidence>